<dbReference type="EMBL" id="JAULSX010000005">
    <property type="protein sequence ID" value="KAK3490786.1"/>
    <property type="molecule type" value="Genomic_DNA"/>
</dbReference>
<organism evidence="2 3">
    <name type="scientific">Neurospora hispaniola</name>
    <dbReference type="NCBI Taxonomy" id="588809"/>
    <lineage>
        <taxon>Eukaryota</taxon>
        <taxon>Fungi</taxon>
        <taxon>Dikarya</taxon>
        <taxon>Ascomycota</taxon>
        <taxon>Pezizomycotina</taxon>
        <taxon>Sordariomycetes</taxon>
        <taxon>Sordariomycetidae</taxon>
        <taxon>Sordariales</taxon>
        <taxon>Sordariaceae</taxon>
        <taxon>Neurospora</taxon>
    </lineage>
</organism>
<dbReference type="AlphaFoldDB" id="A0AAJ0MQE9"/>
<protein>
    <submittedName>
        <fullName evidence="2">Uncharacterized protein</fullName>
    </submittedName>
</protein>
<proteinExistence type="predicted"/>
<dbReference type="RefSeq" id="XP_062691969.1">
    <property type="nucleotide sequence ID" value="XM_062839015.1"/>
</dbReference>
<comment type="caution">
    <text evidence="2">The sequence shown here is derived from an EMBL/GenBank/DDBJ whole genome shotgun (WGS) entry which is preliminary data.</text>
</comment>
<name>A0AAJ0MQE9_9PEZI</name>
<feature type="region of interest" description="Disordered" evidence="1">
    <location>
        <begin position="1"/>
        <end position="25"/>
    </location>
</feature>
<evidence type="ECO:0000313" key="3">
    <source>
        <dbReference type="Proteomes" id="UP001285908"/>
    </source>
</evidence>
<feature type="region of interest" description="Disordered" evidence="1">
    <location>
        <begin position="389"/>
        <end position="409"/>
    </location>
</feature>
<evidence type="ECO:0000256" key="1">
    <source>
        <dbReference type="SAM" id="MobiDB-lite"/>
    </source>
</evidence>
<dbReference type="GeneID" id="87876637"/>
<accession>A0AAJ0MQE9</accession>
<evidence type="ECO:0000313" key="2">
    <source>
        <dbReference type="EMBL" id="KAK3490786.1"/>
    </source>
</evidence>
<keyword evidence="3" id="KW-1185">Reference proteome</keyword>
<reference evidence="2 3" key="1">
    <citation type="journal article" date="2023" name="Mol. Phylogenet. Evol.">
        <title>Genome-scale phylogeny and comparative genomics of the fungal order Sordariales.</title>
        <authorList>
            <person name="Hensen N."/>
            <person name="Bonometti L."/>
            <person name="Westerberg I."/>
            <person name="Brannstrom I.O."/>
            <person name="Guillou S."/>
            <person name="Cros-Aarteil S."/>
            <person name="Calhoun S."/>
            <person name="Haridas S."/>
            <person name="Kuo A."/>
            <person name="Mondo S."/>
            <person name="Pangilinan J."/>
            <person name="Riley R."/>
            <person name="LaButti K."/>
            <person name="Andreopoulos B."/>
            <person name="Lipzen A."/>
            <person name="Chen C."/>
            <person name="Yan M."/>
            <person name="Daum C."/>
            <person name="Ng V."/>
            <person name="Clum A."/>
            <person name="Steindorff A."/>
            <person name="Ohm R.A."/>
            <person name="Martin F."/>
            <person name="Silar P."/>
            <person name="Natvig D.O."/>
            <person name="Lalanne C."/>
            <person name="Gautier V."/>
            <person name="Ament-Velasquez S.L."/>
            <person name="Kruys A."/>
            <person name="Hutchinson M.I."/>
            <person name="Powell A.J."/>
            <person name="Barry K."/>
            <person name="Miller A.N."/>
            <person name="Grigoriev I.V."/>
            <person name="Debuchy R."/>
            <person name="Gladieux P."/>
            <person name="Hiltunen Thoren M."/>
            <person name="Johannesson H."/>
        </authorList>
    </citation>
    <scope>NUCLEOTIDE SEQUENCE [LARGE SCALE GENOMIC DNA]</scope>
    <source>
        <strain evidence="2 3">FGSC 10403</strain>
    </source>
</reference>
<dbReference type="Proteomes" id="UP001285908">
    <property type="component" value="Unassembled WGS sequence"/>
</dbReference>
<gene>
    <name evidence="2" type="ORF">B0T23DRAFT_405582</name>
</gene>
<sequence length="444" mass="48878">MDRGARTRPAPAWSKNSNVDPESRQGLRYARRGPWSLTVEPAGGVSTSAVLQMDVVRGMHFLATALPGGLRNAKHTLKLALFHANDKWRRECRGISQSIQLGSKTALISTRNCNQVEYDCGLVGDTIERLGCLAVVLGADDVADLEYDVQKTDTERYLSMGDDTGSAKAYFYPLARDSRYPPPVLINVHMVSPDSIIMRASKPRATLVCKEQKLSLRKRNHPSPQDGGAIGRRARQTGELHYAHTWKDAVITRRLIGDPKISGFGLRGHAALGRDGCHPILTTANQELEHSLRYFPFSLFPSVNMEGQHLDDGIRLGGATNGQIQRLGSDAPHLRPMSPQDRHEDCSVWREQHVERPPQSSEFRSVEQVRIKERFKIVDRNCVQQRLVGSGVSGGHSPVASKAPPKPTLDIASGCGRGDATTSAQAFAMLEHDRREGQRAAPPV</sequence>